<evidence type="ECO:0000256" key="4">
    <source>
        <dbReference type="HAMAP-Rule" id="MF_02100"/>
    </source>
</evidence>
<protein>
    <recommendedName>
        <fullName evidence="4">Uncharacterized methyltransferase SAMN04488569_103221</fullName>
        <ecNumber evidence="4">2.1.1.-</ecNumber>
    </recommendedName>
</protein>
<accession>A0A1I3ZEP5</accession>
<comment type="similarity">
    <text evidence="4">Belongs to the methyltransferase superfamily. YrrT family.</text>
</comment>
<dbReference type="InterPro" id="IPR029063">
    <property type="entry name" value="SAM-dependent_MTases_sf"/>
</dbReference>
<evidence type="ECO:0000256" key="3">
    <source>
        <dbReference type="ARBA" id="ARBA00022691"/>
    </source>
</evidence>
<dbReference type="EMBL" id="FOSJ01000032">
    <property type="protein sequence ID" value="SFK42039.1"/>
    <property type="molecule type" value="Genomic_DNA"/>
</dbReference>
<evidence type="ECO:0000256" key="2">
    <source>
        <dbReference type="ARBA" id="ARBA00022679"/>
    </source>
</evidence>
<dbReference type="SUPFAM" id="SSF53335">
    <property type="entry name" value="S-adenosyl-L-methionine-dependent methyltransferases"/>
    <property type="match status" value="1"/>
</dbReference>
<dbReference type="OrthoDB" id="465705at2"/>
<keyword evidence="7" id="KW-1185">Reference proteome</keyword>
<keyword evidence="2 4" id="KW-0808">Transferase</keyword>
<gene>
    <name evidence="6" type="ORF">SAMN04488569_103221</name>
</gene>
<dbReference type="PANTHER" id="PTHR43861">
    <property type="entry name" value="TRANS-ACONITATE 2-METHYLTRANSFERASE-RELATED"/>
    <property type="match status" value="1"/>
</dbReference>
<dbReference type="RefSeq" id="WP_072694044.1">
    <property type="nucleotide sequence ID" value="NZ_FOSJ01000032.1"/>
</dbReference>
<feature type="domain" description="Methyltransferase" evidence="5">
    <location>
        <begin position="49"/>
        <end position="140"/>
    </location>
</feature>
<evidence type="ECO:0000259" key="5">
    <source>
        <dbReference type="Pfam" id="PF13649"/>
    </source>
</evidence>
<keyword evidence="3 4" id="KW-0949">S-adenosyl-L-methionine</keyword>
<sequence>MGREFLNVFSEWAEEYDAYVQGKDQQYKEVFADYDRILEEIVEKSSDNVMEFGIGTGNLTYKLLNAEKNVFAVEPSSQMRELANKKLPEHFMVYDGDLQQYPTPPHKIDTIVSSYVFHHLTDEEKSIVLKQYNQLLTFGGKVIFADTMFISEAAYKLMIEEAMNMGYAELVEDLNREHYPLLPVVYEALKQAGFSDLSFRQMNKFVWIFEGTKMSY</sequence>
<dbReference type="InterPro" id="IPR041698">
    <property type="entry name" value="Methyltransf_25"/>
</dbReference>
<evidence type="ECO:0000313" key="7">
    <source>
        <dbReference type="Proteomes" id="UP000199589"/>
    </source>
</evidence>
<dbReference type="GO" id="GO:0032259">
    <property type="term" value="P:methylation"/>
    <property type="evidence" value="ECO:0007669"/>
    <property type="project" value="UniProtKB-KW"/>
</dbReference>
<dbReference type="Proteomes" id="UP000199589">
    <property type="component" value="Unassembled WGS sequence"/>
</dbReference>
<dbReference type="Pfam" id="PF13649">
    <property type="entry name" value="Methyltransf_25"/>
    <property type="match status" value="1"/>
</dbReference>
<proteinExistence type="inferred from homology"/>
<dbReference type="GO" id="GO:0008757">
    <property type="term" value="F:S-adenosylmethionine-dependent methyltransferase activity"/>
    <property type="evidence" value="ECO:0007669"/>
    <property type="project" value="UniProtKB-UniRule"/>
</dbReference>
<evidence type="ECO:0000313" key="6">
    <source>
        <dbReference type="EMBL" id="SFK42039.1"/>
    </source>
</evidence>
<reference evidence="7" key="1">
    <citation type="submission" date="2016-10" db="EMBL/GenBank/DDBJ databases">
        <authorList>
            <person name="Varghese N."/>
            <person name="Submissions S."/>
        </authorList>
    </citation>
    <scope>NUCLEOTIDE SEQUENCE [LARGE SCALE GENOMIC DNA]</scope>
    <source>
        <strain evidence="7">DSM 16108</strain>
    </source>
</reference>
<dbReference type="InterPro" id="IPR023553">
    <property type="entry name" value="Uncharacterised_MeTfrase_YrrT"/>
</dbReference>
<dbReference type="EC" id="2.1.1.-" evidence="4"/>
<dbReference type="CDD" id="cd02440">
    <property type="entry name" value="AdoMet_MTases"/>
    <property type="match status" value="1"/>
</dbReference>
<feature type="binding site" evidence="4">
    <location>
        <position position="97"/>
    </location>
    <ligand>
        <name>S-adenosyl-L-methionine</name>
        <dbReference type="ChEBI" id="CHEBI:59789"/>
    </ligand>
</feature>
<organism evidence="6 7">
    <name type="scientific">Marinilactibacillus piezotolerans</name>
    <dbReference type="NCBI Taxonomy" id="258723"/>
    <lineage>
        <taxon>Bacteria</taxon>
        <taxon>Bacillati</taxon>
        <taxon>Bacillota</taxon>
        <taxon>Bacilli</taxon>
        <taxon>Lactobacillales</taxon>
        <taxon>Carnobacteriaceae</taxon>
        <taxon>Marinilactibacillus</taxon>
    </lineage>
</organism>
<feature type="binding site" evidence="4">
    <location>
        <position position="74"/>
    </location>
    <ligand>
        <name>S-adenosyl-L-methionine</name>
        <dbReference type="ChEBI" id="CHEBI:59789"/>
    </ligand>
</feature>
<feature type="binding site" evidence="4">
    <location>
        <position position="53"/>
    </location>
    <ligand>
        <name>S-adenosyl-L-methionine</name>
        <dbReference type="ChEBI" id="CHEBI:59789"/>
    </ligand>
</feature>
<name>A0A1I3ZEP5_9LACT</name>
<keyword evidence="1 4" id="KW-0489">Methyltransferase</keyword>
<dbReference type="AlphaFoldDB" id="A0A1I3ZEP5"/>
<comment type="function">
    <text evidence="4">Could be a S-adenosyl-L-methionine-dependent methyltransferase.</text>
</comment>
<dbReference type="HAMAP" id="MF_02100">
    <property type="entry name" value="Methyltr_YrrT"/>
    <property type="match status" value="1"/>
</dbReference>
<dbReference type="Gene3D" id="3.40.50.150">
    <property type="entry name" value="Vaccinia Virus protein VP39"/>
    <property type="match status" value="1"/>
</dbReference>
<evidence type="ECO:0000256" key="1">
    <source>
        <dbReference type="ARBA" id="ARBA00022603"/>
    </source>
</evidence>